<dbReference type="Proteomes" id="UP001152888">
    <property type="component" value="Unassembled WGS sequence"/>
</dbReference>
<evidence type="ECO:0000256" key="7">
    <source>
        <dbReference type="ARBA" id="ARBA00023053"/>
    </source>
</evidence>
<evidence type="ECO:0000256" key="10">
    <source>
        <dbReference type="ARBA" id="ARBA00023201"/>
    </source>
</evidence>
<comment type="caution">
    <text evidence="14">The sequence shown here is derived from an EMBL/GenBank/DDBJ whole genome shotgun (WGS) entry which is preliminary data.</text>
</comment>
<dbReference type="AlphaFoldDB" id="A0A9P0Q2Q6"/>
<keyword evidence="10 12" id="KW-0739">Sodium transport</keyword>
<keyword evidence="5 12" id="KW-0812">Transmembrane</keyword>
<feature type="transmembrane region" description="Helical" evidence="13">
    <location>
        <begin position="197"/>
        <end position="222"/>
    </location>
</feature>
<dbReference type="InterPro" id="IPR001873">
    <property type="entry name" value="ENaC"/>
</dbReference>
<dbReference type="Pfam" id="PF00858">
    <property type="entry name" value="ASC"/>
    <property type="match status" value="1"/>
</dbReference>
<keyword evidence="15" id="KW-1185">Reference proteome</keyword>
<dbReference type="GO" id="GO:0015280">
    <property type="term" value="F:ligand-gated sodium channel activity"/>
    <property type="evidence" value="ECO:0007669"/>
    <property type="project" value="TreeGrafter"/>
</dbReference>
<gene>
    <name evidence="14" type="ORF">ACAOBT_LOCUS27524</name>
</gene>
<comment type="similarity">
    <text evidence="2 12">Belongs to the amiloride-sensitive sodium channel (TC 1.A.6) family.</text>
</comment>
<keyword evidence="7" id="KW-0915">Sodium</keyword>
<dbReference type="OrthoDB" id="6628406at2759"/>
<keyword evidence="6 13" id="KW-1133">Transmembrane helix</keyword>
<evidence type="ECO:0000256" key="11">
    <source>
        <dbReference type="ARBA" id="ARBA00023303"/>
    </source>
</evidence>
<dbReference type="GO" id="GO:0005886">
    <property type="term" value="C:plasma membrane"/>
    <property type="evidence" value="ECO:0007669"/>
    <property type="project" value="TreeGrafter"/>
</dbReference>
<proteinExistence type="inferred from homology"/>
<keyword evidence="11 12" id="KW-0407">Ion channel</keyword>
<protein>
    <submittedName>
        <fullName evidence="14">Uncharacterized protein</fullName>
    </submittedName>
</protein>
<dbReference type="EMBL" id="CAKOFQ010007548">
    <property type="protein sequence ID" value="CAH2003640.1"/>
    <property type="molecule type" value="Genomic_DNA"/>
</dbReference>
<keyword evidence="9 13" id="KW-0472">Membrane</keyword>
<evidence type="ECO:0000256" key="1">
    <source>
        <dbReference type="ARBA" id="ARBA00004141"/>
    </source>
</evidence>
<evidence type="ECO:0000256" key="5">
    <source>
        <dbReference type="ARBA" id="ARBA00022692"/>
    </source>
</evidence>
<evidence type="ECO:0000256" key="12">
    <source>
        <dbReference type="RuleBase" id="RU000679"/>
    </source>
</evidence>
<reference evidence="14" key="1">
    <citation type="submission" date="2022-03" db="EMBL/GenBank/DDBJ databases">
        <authorList>
            <person name="Sayadi A."/>
        </authorList>
    </citation>
    <scope>NUCLEOTIDE SEQUENCE</scope>
</reference>
<evidence type="ECO:0000256" key="9">
    <source>
        <dbReference type="ARBA" id="ARBA00023136"/>
    </source>
</evidence>
<evidence type="ECO:0000256" key="3">
    <source>
        <dbReference type="ARBA" id="ARBA00022448"/>
    </source>
</evidence>
<dbReference type="PANTHER" id="PTHR11690">
    <property type="entry name" value="AMILORIDE-SENSITIVE SODIUM CHANNEL-RELATED"/>
    <property type="match status" value="1"/>
</dbReference>
<evidence type="ECO:0000313" key="15">
    <source>
        <dbReference type="Proteomes" id="UP001152888"/>
    </source>
</evidence>
<keyword evidence="4 12" id="KW-0894">Sodium channel</keyword>
<dbReference type="Gene3D" id="1.10.287.820">
    <property type="entry name" value="Acid-sensing ion channel domain"/>
    <property type="match status" value="1"/>
</dbReference>
<comment type="subcellular location">
    <subcellularLocation>
        <location evidence="1">Membrane</location>
        <topology evidence="1">Multi-pass membrane protein</topology>
    </subcellularLocation>
</comment>
<name>A0A9P0Q2Q6_ACAOB</name>
<accession>A0A9P0Q2Q6</accession>
<evidence type="ECO:0000256" key="8">
    <source>
        <dbReference type="ARBA" id="ARBA00023065"/>
    </source>
</evidence>
<dbReference type="PANTHER" id="PTHR11690:SF240">
    <property type="entry name" value="PICKPOCKET 25-RELATED"/>
    <property type="match status" value="1"/>
</dbReference>
<sequence length="267" mass="30430">MSLRVTKNIAGEYNLYVHSPNDVVNYESKNITCFHAKATTVKVNTINVHTTKAVKDLAISQRYCKLNSENEGLKHSPIYSYSMCRTDCRIQICHSRCDCTPYYYRRAKEPICNLQGMLCIAKLDVMLRTLRDPKTNKTMCSCMQDCDSSLIIIDLVQSKAWFQDTLLTVQIDTLTQPRYVRKLLFSKMDILVQQGGIFGLCLGCSILSIIEIVYFTTLRFFWGAIKKIRSFSICLFSCRAPPSIKIKHVFASEVPTRTSLKARSSPS</sequence>
<evidence type="ECO:0000313" key="14">
    <source>
        <dbReference type="EMBL" id="CAH2003640.1"/>
    </source>
</evidence>
<evidence type="ECO:0000256" key="2">
    <source>
        <dbReference type="ARBA" id="ARBA00007193"/>
    </source>
</evidence>
<evidence type="ECO:0000256" key="4">
    <source>
        <dbReference type="ARBA" id="ARBA00022461"/>
    </source>
</evidence>
<keyword evidence="3 12" id="KW-0813">Transport</keyword>
<keyword evidence="8 12" id="KW-0406">Ion transport</keyword>
<evidence type="ECO:0000256" key="13">
    <source>
        <dbReference type="SAM" id="Phobius"/>
    </source>
</evidence>
<organism evidence="14 15">
    <name type="scientific">Acanthoscelides obtectus</name>
    <name type="common">Bean weevil</name>
    <name type="synonym">Bruchus obtectus</name>
    <dbReference type="NCBI Taxonomy" id="200917"/>
    <lineage>
        <taxon>Eukaryota</taxon>
        <taxon>Metazoa</taxon>
        <taxon>Ecdysozoa</taxon>
        <taxon>Arthropoda</taxon>
        <taxon>Hexapoda</taxon>
        <taxon>Insecta</taxon>
        <taxon>Pterygota</taxon>
        <taxon>Neoptera</taxon>
        <taxon>Endopterygota</taxon>
        <taxon>Coleoptera</taxon>
        <taxon>Polyphaga</taxon>
        <taxon>Cucujiformia</taxon>
        <taxon>Chrysomeloidea</taxon>
        <taxon>Chrysomelidae</taxon>
        <taxon>Bruchinae</taxon>
        <taxon>Bruchini</taxon>
        <taxon>Acanthoscelides</taxon>
    </lineage>
</organism>
<dbReference type="Gene3D" id="1.10.287.770">
    <property type="entry name" value="YojJ-like"/>
    <property type="match status" value="1"/>
</dbReference>
<evidence type="ECO:0000256" key="6">
    <source>
        <dbReference type="ARBA" id="ARBA00022989"/>
    </source>
</evidence>